<reference evidence="2 3" key="1">
    <citation type="submission" date="2019-07" db="EMBL/GenBank/DDBJ databases">
        <title>Genomic Encyclopedia of Archaeal and Bacterial Type Strains, Phase II (KMG-II): from individual species to whole genera.</title>
        <authorList>
            <person name="Goeker M."/>
        </authorList>
    </citation>
    <scope>NUCLEOTIDE SEQUENCE [LARGE SCALE GENOMIC DNA]</scope>
    <source>
        <strain evidence="2 3">DSM 46842</strain>
    </source>
</reference>
<comment type="caution">
    <text evidence="2">The sequence shown here is derived from an EMBL/GenBank/DDBJ whole genome shotgun (WGS) entry which is preliminary data.</text>
</comment>
<accession>A0A5S5D012</accession>
<dbReference type="EMBL" id="VNHW01000005">
    <property type="protein sequence ID" value="TYP87959.1"/>
    <property type="molecule type" value="Genomic_DNA"/>
</dbReference>
<evidence type="ECO:0000313" key="2">
    <source>
        <dbReference type="EMBL" id="TYP87959.1"/>
    </source>
</evidence>
<gene>
    <name evidence="2" type="ORF">BD833_105134</name>
</gene>
<feature type="compositionally biased region" description="Basic and acidic residues" evidence="1">
    <location>
        <begin position="225"/>
        <end position="242"/>
    </location>
</feature>
<proteinExistence type="predicted"/>
<sequence>MATVELTCPTTLWDLARGEADRDAVVATMEHRLPPDGLAAPAMPRRYRLTAATLRLLDSRILRAALEILDLDVAAPVLRGLTGYQRVADAARETGPPTGSGEVTAVLLQPHPLPWTEEFEVGLHVEGHRVATFAFRLEVVVEVGETAVVVRGGAIDRVTCEAASVTASLTFVGWPEPLWAPEPRTVPMSLVVRPPLPVPVRRSGVAPAVPEPRGTADSRPASVTDDGRRLEHPGGAGDRARG</sequence>
<dbReference type="Proteomes" id="UP000322499">
    <property type="component" value="Unassembled WGS sequence"/>
</dbReference>
<dbReference type="AlphaFoldDB" id="A0A5S5D012"/>
<feature type="region of interest" description="Disordered" evidence="1">
    <location>
        <begin position="201"/>
        <end position="242"/>
    </location>
</feature>
<evidence type="ECO:0000256" key="1">
    <source>
        <dbReference type="SAM" id="MobiDB-lite"/>
    </source>
</evidence>
<dbReference type="RefSeq" id="WP_166532892.1">
    <property type="nucleotide sequence ID" value="NZ_VNHW01000005.1"/>
</dbReference>
<keyword evidence="3" id="KW-1185">Reference proteome</keyword>
<evidence type="ECO:0000313" key="3">
    <source>
        <dbReference type="Proteomes" id="UP000322499"/>
    </source>
</evidence>
<name>A0A5S5D012_9ACTN</name>
<protein>
    <submittedName>
        <fullName evidence="2">Uncharacterized protein</fullName>
    </submittedName>
</protein>
<organism evidence="2 3">
    <name type="scientific">Blastococcus xanthinilyticus</name>
    <dbReference type="NCBI Taxonomy" id="1564164"/>
    <lineage>
        <taxon>Bacteria</taxon>
        <taxon>Bacillati</taxon>
        <taxon>Actinomycetota</taxon>
        <taxon>Actinomycetes</taxon>
        <taxon>Geodermatophilales</taxon>
        <taxon>Geodermatophilaceae</taxon>
        <taxon>Blastococcus</taxon>
    </lineage>
</organism>